<dbReference type="Gene3D" id="2.60.40.1960">
    <property type="match status" value="2"/>
</dbReference>
<dbReference type="SUPFAM" id="SSF50630">
    <property type="entry name" value="Acid proteases"/>
    <property type="match status" value="3"/>
</dbReference>
<dbReference type="FunFam" id="2.40.70.10:FF:000115">
    <property type="entry name" value="Lysosomal aspartic protease"/>
    <property type="match status" value="2"/>
</dbReference>
<dbReference type="GO" id="GO:0004190">
    <property type="term" value="F:aspartic-type endopeptidase activity"/>
    <property type="evidence" value="ECO:0007669"/>
    <property type="project" value="UniProtKB-KW"/>
</dbReference>
<dbReference type="GO" id="GO:0005764">
    <property type="term" value="C:lysosome"/>
    <property type="evidence" value="ECO:0007669"/>
    <property type="project" value="TreeGrafter"/>
</dbReference>
<dbReference type="OMA" id="STACTTH"/>
<dbReference type="InterPro" id="IPR001461">
    <property type="entry name" value="Aspartic_peptidase_A1"/>
</dbReference>
<dbReference type="PANTHER" id="PTHR47966">
    <property type="entry name" value="BETA-SITE APP-CLEAVING ENZYME, ISOFORM A-RELATED"/>
    <property type="match status" value="1"/>
</dbReference>
<dbReference type="EMBL" id="CAQQ02069460">
    <property type="status" value="NOT_ANNOTATED_CDS"/>
    <property type="molecule type" value="Genomic_DNA"/>
</dbReference>
<evidence type="ECO:0000256" key="4">
    <source>
        <dbReference type="ARBA" id="ARBA00022801"/>
    </source>
</evidence>
<feature type="disulfide bond" evidence="6">
    <location>
        <begin position="734"/>
        <end position="741"/>
    </location>
</feature>
<reference evidence="9" key="2">
    <citation type="submission" date="2015-06" db="UniProtKB">
        <authorList>
            <consortium name="EnsemblMetazoa"/>
        </authorList>
    </citation>
    <scope>IDENTIFICATION</scope>
</reference>
<evidence type="ECO:0000313" key="10">
    <source>
        <dbReference type="Proteomes" id="UP000015102"/>
    </source>
</evidence>
<dbReference type="GO" id="GO:0006508">
    <property type="term" value="P:proteolysis"/>
    <property type="evidence" value="ECO:0007669"/>
    <property type="project" value="UniProtKB-KW"/>
</dbReference>
<proteinExistence type="inferred from homology"/>
<dbReference type="Pfam" id="PF00026">
    <property type="entry name" value="Asp"/>
    <property type="match status" value="4"/>
</dbReference>
<dbReference type="Gene3D" id="2.40.70.10">
    <property type="entry name" value="Acid Proteases"/>
    <property type="match status" value="6"/>
</dbReference>
<evidence type="ECO:0000256" key="3">
    <source>
        <dbReference type="ARBA" id="ARBA00022750"/>
    </source>
</evidence>
<feature type="active site" evidence="5">
    <location>
        <position position="721"/>
    </location>
</feature>
<evidence type="ECO:0000256" key="1">
    <source>
        <dbReference type="ARBA" id="ARBA00007447"/>
    </source>
</evidence>
<feature type="active site" evidence="5">
    <location>
        <position position="906"/>
    </location>
</feature>
<dbReference type="AlphaFoldDB" id="T1GRX1"/>
<evidence type="ECO:0000256" key="5">
    <source>
        <dbReference type="PIRSR" id="PIRSR601461-1"/>
    </source>
</evidence>
<dbReference type="PROSITE" id="PS00141">
    <property type="entry name" value="ASP_PROTEASE"/>
    <property type="match status" value="3"/>
</dbReference>
<dbReference type="InterPro" id="IPR001969">
    <property type="entry name" value="Aspartic_peptidase_AS"/>
</dbReference>
<keyword evidence="6" id="KW-1015">Disulfide bond</keyword>
<evidence type="ECO:0000259" key="8">
    <source>
        <dbReference type="PROSITE" id="PS51767"/>
    </source>
</evidence>
<dbReference type="InterPro" id="IPR033121">
    <property type="entry name" value="PEPTIDASE_A1"/>
</dbReference>
<dbReference type="EnsemblMetazoa" id="MESCA006415-RA">
    <property type="protein sequence ID" value="MESCA006415-PA"/>
    <property type="gene ID" value="MESCA006415"/>
</dbReference>
<name>T1GRX1_MEGSC</name>
<sequence>MFDTGSSNLWVPSVKCPDTNLACLIHRKYYSNESSTYVANGEGFAIEYGSGNLLGYLSMDDVTVAGITIQNQIFAEATSLGSNFISNVWDGILGLGFQTISNDNVVPPFYHMVWQGLIPQPVFSVWMDRNLSSATGGEIIFGGSDPSKYIGDLHYTEISEAGYWQFNVDGGSVGAFEICQGGCQAFVDTGTSYIGTPYNDLDTIFWAAGVDNNGNVDCNLVDKLPVVSFMINGRKLELEGKDYLLTNVENGVVTCTIAFFFNEGEYIFGDTFIGKYYTEFNYGSMKLGFAPIVCSEMLKQIVVLAAVVTLVSCDLFRVPIKRQRGPTRVILDAVKVSQKTGEVAPLPQKNYQDMYYYGDIAIGTPPQPFTVLFDTGSSNLFVPSIKCSTCGNKHKYNSEASKTYNGTNQPFDMPGWVNGYIATDDVTVSNVVIKDQGFGEGTTVSSTQSDVYDGLFGLAFQSISTDNIVPPFYNMISQGLVDKPVFSFWMNRNQTSKEEDLCSETHWQFYMQGGFVNGSVFCEGGCVVMLDTGTPWIVGPQSDIDNIFAAIGADSNGNVDCSTVDQLPNVNIILNGKVFPVESKYYITLEDQNGQTICNAGFTWGGDSMWILGDVLRATSAPQRSDKDISDLQEKDNVLQEVRNWKENNSRPDHRDISDKSRVLNHYWLLWGSSRMENGILKRKWESDNGKSQPMNNYQDTTYYGNITIGTPPQNFTVLFDSGSSNLWVPSSNCNKTDAACLVHAEYNSSASTTYVANGEFFEIMYGSGALTGYVSQDVVTVSGLTIQNQVFAEATNPGPNFITTAFDGIFGLGFQEIAVDNIVPPFYNMIQQGLIPKPLFSVWLDRNESDPNGGEVIFGGSDSSKYSGELQYVPISQAGYWQFNMDGGSIGQFGICSGGCQAICDTGTSLLIAPYDDYMTIQNAVNTDINGNIDCDQVDNLPSIVLYMNGHRFEVEGKYYILTSVQDGVTTCSLGVSWGNGQWILGDVFIGKYYTEFDYGNMRIGFASVK</sequence>
<comment type="similarity">
    <text evidence="1 7">Belongs to the peptidase A1 family.</text>
</comment>
<organism evidence="9 10">
    <name type="scientific">Megaselia scalaris</name>
    <name type="common">Humpbacked fly</name>
    <name type="synonym">Phora scalaris</name>
    <dbReference type="NCBI Taxonomy" id="36166"/>
    <lineage>
        <taxon>Eukaryota</taxon>
        <taxon>Metazoa</taxon>
        <taxon>Ecdysozoa</taxon>
        <taxon>Arthropoda</taxon>
        <taxon>Hexapoda</taxon>
        <taxon>Insecta</taxon>
        <taxon>Pterygota</taxon>
        <taxon>Neoptera</taxon>
        <taxon>Endopterygota</taxon>
        <taxon>Diptera</taxon>
        <taxon>Brachycera</taxon>
        <taxon>Muscomorpha</taxon>
        <taxon>Platypezoidea</taxon>
        <taxon>Phoridae</taxon>
        <taxon>Megaseliini</taxon>
        <taxon>Megaselia</taxon>
    </lineage>
</organism>
<feature type="domain" description="Peptidase A1" evidence="8">
    <location>
        <begin position="356"/>
        <end position="635"/>
    </location>
</feature>
<dbReference type="PRINTS" id="PR00792">
    <property type="entry name" value="PEPSIN"/>
</dbReference>
<dbReference type="InterPro" id="IPR021109">
    <property type="entry name" value="Peptidase_aspartic_dom_sf"/>
</dbReference>
<evidence type="ECO:0000313" key="9">
    <source>
        <dbReference type="EnsemblMetazoa" id="MESCA006415-PA"/>
    </source>
</evidence>
<feature type="disulfide bond" evidence="6">
    <location>
        <begin position="897"/>
        <end position="901"/>
    </location>
</feature>
<dbReference type="PANTHER" id="PTHR47966:SF51">
    <property type="entry name" value="BETA-SITE APP-CLEAVING ENZYME, ISOFORM A-RELATED"/>
    <property type="match status" value="1"/>
</dbReference>
<keyword evidence="10" id="KW-1185">Reference proteome</keyword>
<evidence type="ECO:0000256" key="7">
    <source>
        <dbReference type="RuleBase" id="RU000454"/>
    </source>
</evidence>
<reference evidence="10" key="1">
    <citation type="submission" date="2013-02" db="EMBL/GenBank/DDBJ databases">
        <authorList>
            <person name="Hughes D."/>
        </authorList>
    </citation>
    <scope>NUCLEOTIDE SEQUENCE</scope>
    <source>
        <strain>Durham</strain>
        <strain evidence="10">NC isolate 2 -- Noor lab</strain>
    </source>
</reference>
<accession>T1GRX1</accession>
<dbReference type="STRING" id="36166.T1GRX1"/>
<protein>
    <recommendedName>
        <fullName evidence="8">Peptidase A1 domain-containing protein</fullName>
    </recommendedName>
</protein>
<dbReference type="EMBL" id="CAQQ02069459">
    <property type="status" value="NOT_ANNOTATED_CDS"/>
    <property type="molecule type" value="Genomic_DNA"/>
</dbReference>
<evidence type="ECO:0000256" key="2">
    <source>
        <dbReference type="ARBA" id="ARBA00022670"/>
    </source>
</evidence>
<dbReference type="Proteomes" id="UP000015102">
    <property type="component" value="Unassembled WGS sequence"/>
</dbReference>
<keyword evidence="4 7" id="KW-0378">Hydrolase</keyword>
<dbReference type="FunFam" id="2.40.70.10:FF:000008">
    <property type="entry name" value="Cathepsin D"/>
    <property type="match status" value="1"/>
</dbReference>
<dbReference type="HOGENOM" id="CLU_297769_0_0_1"/>
<keyword evidence="3 7" id="KW-0064">Aspartyl protease</keyword>
<evidence type="ECO:0000256" key="6">
    <source>
        <dbReference type="PIRSR" id="PIRSR601461-2"/>
    </source>
</evidence>
<feature type="domain" description="Peptidase A1" evidence="8">
    <location>
        <begin position="1"/>
        <end position="290"/>
    </location>
</feature>
<dbReference type="PROSITE" id="PS51767">
    <property type="entry name" value="PEPTIDASE_A1"/>
    <property type="match status" value="3"/>
</dbReference>
<feature type="domain" description="Peptidase A1" evidence="8">
    <location>
        <begin position="703"/>
        <end position="1008"/>
    </location>
</feature>
<keyword evidence="2 7" id="KW-0645">Protease</keyword>